<comment type="caution">
    <text evidence="1">The sequence shown here is derived from an EMBL/GenBank/DDBJ whole genome shotgun (WGS) entry which is preliminary data.</text>
</comment>
<dbReference type="AlphaFoldDB" id="X0SI69"/>
<accession>X0SI69</accession>
<gene>
    <name evidence="1" type="ORF">S01H1_08989</name>
</gene>
<sequence length="80" mass="9046">FKQYGDSFSPTLHEEWEDTQVQLTAATTLYDSCKERMAAGDYDKKLFLDLEEVWQLLVKTGVAGVRTKSMIDGELAKLKG</sequence>
<evidence type="ECO:0000313" key="1">
    <source>
        <dbReference type="EMBL" id="GAF80714.1"/>
    </source>
</evidence>
<feature type="non-terminal residue" evidence="1">
    <location>
        <position position="1"/>
    </location>
</feature>
<proteinExistence type="predicted"/>
<name>X0SI69_9ZZZZ</name>
<protein>
    <submittedName>
        <fullName evidence="1">Uncharacterized protein</fullName>
    </submittedName>
</protein>
<organism evidence="1">
    <name type="scientific">marine sediment metagenome</name>
    <dbReference type="NCBI Taxonomy" id="412755"/>
    <lineage>
        <taxon>unclassified sequences</taxon>
        <taxon>metagenomes</taxon>
        <taxon>ecological metagenomes</taxon>
    </lineage>
</organism>
<dbReference type="EMBL" id="BARS01004601">
    <property type="protein sequence ID" value="GAF80714.1"/>
    <property type="molecule type" value="Genomic_DNA"/>
</dbReference>
<reference evidence="1" key="1">
    <citation type="journal article" date="2014" name="Front. Microbiol.">
        <title>High frequency of phylogenetically diverse reductive dehalogenase-homologous genes in deep subseafloor sedimentary metagenomes.</title>
        <authorList>
            <person name="Kawai M."/>
            <person name="Futagami T."/>
            <person name="Toyoda A."/>
            <person name="Takaki Y."/>
            <person name="Nishi S."/>
            <person name="Hori S."/>
            <person name="Arai W."/>
            <person name="Tsubouchi T."/>
            <person name="Morono Y."/>
            <person name="Uchiyama I."/>
            <person name="Ito T."/>
            <person name="Fujiyama A."/>
            <person name="Inagaki F."/>
            <person name="Takami H."/>
        </authorList>
    </citation>
    <scope>NUCLEOTIDE SEQUENCE</scope>
    <source>
        <strain evidence="1">Expedition CK06-06</strain>
    </source>
</reference>